<sequence>MIRLPLTTGLLAALLTLGGCSLLPESEPVAVYQYSQPPQNLIQQRPQSLPLSLRVDTPQAGYAHTGPRLMVQTRDNQLLSYRGVRWSDPTPTLLREYLAQAFQRQGGLRAVTTDENALHADVHLGSDLRRFQVVDGEQPRILIELQARLVNPESRRIYVSRDFRIEQPIGNTQIAHVLEGHERAAQTLARQLLEWALPQMAAIPADSRP</sequence>
<dbReference type="SUPFAM" id="SSF159594">
    <property type="entry name" value="XCC0632-like"/>
    <property type="match status" value="1"/>
</dbReference>
<proteinExistence type="predicted"/>
<dbReference type="PROSITE" id="PS51257">
    <property type="entry name" value="PROKAR_LIPOPROTEIN"/>
    <property type="match status" value="1"/>
</dbReference>
<evidence type="ECO:0000313" key="2">
    <source>
        <dbReference type="EMBL" id="SFQ88073.1"/>
    </source>
</evidence>
<dbReference type="Proteomes" id="UP000242815">
    <property type="component" value="Unassembled WGS sequence"/>
</dbReference>
<reference evidence="2 3" key="1">
    <citation type="submission" date="2016-10" db="EMBL/GenBank/DDBJ databases">
        <authorList>
            <person name="de Groot N.N."/>
        </authorList>
    </citation>
    <scope>NUCLEOTIDE SEQUENCE [LARGE SCALE GENOMIC DNA]</scope>
    <source>
        <strain evidence="2 3">JCM 18415</strain>
    </source>
</reference>
<evidence type="ECO:0000259" key="1">
    <source>
        <dbReference type="Pfam" id="PF03886"/>
    </source>
</evidence>
<dbReference type="EMBL" id="FOYD01000012">
    <property type="protein sequence ID" value="SFQ88073.1"/>
    <property type="molecule type" value="Genomic_DNA"/>
</dbReference>
<organism evidence="2 3">
    <name type="scientific">Halopseudomonas formosensis</name>
    <dbReference type="NCBI Taxonomy" id="1002526"/>
    <lineage>
        <taxon>Bacteria</taxon>
        <taxon>Pseudomonadati</taxon>
        <taxon>Pseudomonadota</taxon>
        <taxon>Gammaproteobacteria</taxon>
        <taxon>Pseudomonadales</taxon>
        <taxon>Pseudomonadaceae</taxon>
        <taxon>Halopseudomonas</taxon>
    </lineage>
</organism>
<evidence type="ECO:0000313" key="3">
    <source>
        <dbReference type="Proteomes" id="UP000242815"/>
    </source>
</evidence>
<dbReference type="RefSeq" id="WP_090540585.1">
    <property type="nucleotide sequence ID" value="NZ_FOYD01000012.1"/>
</dbReference>
<dbReference type="STRING" id="1002526.SAMN05216578_11278"/>
<name>A0A1I6C4F4_9GAMM</name>
<protein>
    <submittedName>
        <fullName evidence="2">Cholesterol transport system auxiliary component</fullName>
    </submittedName>
</protein>
<feature type="domain" description="ABC-type transport auxiliary lipoprotein component" evidence="1">
    <location>
        <begin position="37"/>
        <end position="191"/>
    </location>
</feature>
<dbReference type="InterPro" id="IPR005586">
    <property type="entry name" value="ABC_trans_aux"/>
</dbReference>
<dbReference type="Gene3D" id="3.40.50.10610">
    <property type="entry name" value="ABC-type transport auxiliary lipoprotein component"/>
    <property type="match status" value="1"/>
</dbReference>
<dbReference type="AlphaFoldDB" id="A0A1I6C4F4"/>
<accession>A0A1I6C4F4</accession>
<dbReference type="OrthoDB" id="5795476at2"/>
<dbReference type="Pfam" id="PF03886">
    <property type="entry name" value="ABC_trans_aux"/>
    <property type="match status" value="1"/>
</dbReference>
<gene>
    <name evidence="2" type="ORF">SAMN05216578_11278</name>
</gene>